<reference evidence="1" key="2">
    <citation type="submission" date="2020-05" db="UniProtKB">
        <authorList>
            <consortium name="EnsemblMetazoa"/>
        </authorList>
    </citation>
    <scope>IDENTIFICATION</scope>
    <source>
        <strain evidence="1">IAEA</strain>
    </source>
</reference>
<name>A0A1B0AHL9_GLOPL</name>
<evidence type="ECO:0000313" key="1">
    <source>
        <dbReference type="EnsemblMetazoa" id="GPAI046059-PA"/>
    </source>
</evidence>
<keyword evidence="2" id="KW-1185">Reference proteome</keyword>
<dbReference type="VEuPathDB" id="VectorBase:GPAI046059"/>
<dbReference type="AlphaFoldDB" id="A0A1B0AHL9"/>
<evidence type="ECO:0000313" key="2">
    <source>
        <dbReference type="Proteomes" id="UP000092445"/>
    </source>
</evidence>
<protein>
    <submittedName>
        <fullName evidence="1">Uncharacterized protein</fullName>
    </submittedName>
</protein>
<sequence length="75" mass="8457">MSCLIGDNDNKLEYCVHDNDGGGAGRGSGDRNCRNASFVGKRPKIKFKTKIWIITYERDMSSYALEGNLERDRVI</sequence>
<reference evidence="2" key="1">
    <citation type="submission" date="2014-03" db="EMBL/GenBank/DDBJ databases">
        <authorList>
            <person name="Aksoy S."/>
            <person name="Warren W."/>
            <person name="Wilson R.K."/>
        </authorList>
    </citation>
    <scope>NUCLEOTIDE SEQUENCE [LARGE SCALE GENOMIC DNA]</scope>
    <source>
        <strain evidence="2">IAEA</strain>
    </source>
</reference>
<dbReference type="Proteomes" id="UP000092445">
    <property type="component" value="Unassembled WGS sequence"/>
</dbReference>
<accession>A0A1B0AHL9</accession>
<proteinExistence type="predicted"/>
<dbReference type="EnsemblMetazoa" id="GPAI046059-RA">
    <property type="protein sequence ID" value="GPAI046059-PA"/>
    <property type="gene ID" value="GPAI046059"/>
</dbReference>
<organism evidence="1 2">
    <name type="scientific">Glossina pallidipes</name>
    <name type="common">Tsetse fly</name>
    <dbReference type="NCBI Taxonomy" id="7398"/>
    <lineage>
        <taxon>Eukaryota</taxon>
        <taxon>Metazoa</taxon>
        <taxon>Ecdysozoa</taxon>
        <taxon>Arthropoda</taxon>
        <taxon>Hexapoda</taxon>
        <taxon>Insecta</taxon>
        <taxon>Pterygota</taxon>
        <taxon>Neoptera</taxon>
        <taxon>Endopterygota</taxon>
        <taxon>Diptera</taxon>
        <taxon>Brachycera</taxon>
        <taxon>Muscomorpha</taxon>
        <taxon>Hippoboscoidea</taxon>
        <taxon>Glossinidae</taxon>
        <taxon>Glossina</taxon>
    </lineage>
</organism>